<evidence type="ECO:0000256" key="1">
    <source>
        <dbReference type="SAM" id="MobiDB-lite"/>
    </source>
</evidence>
<feature type="region of interest" description="Disordered" evidence="1">
    <location>
        <begin position="124"/>
        <end position="144"/>
    </location>
</feature>
<proteinExistence type="predicted"/>
<protein>
    <submittedName>
        <fullName evidence="2">Uncharacterized protein</fullName>
    </submittedName>
</protein>
<dbReference type="RefSeq" id="WP_272461412.1">
    <property type="nucleotide sequence ID" value="NZ_JAPFQL010000019.1"/>
</dbReference>
<accession>A0ABT5GF16</accession>
<gene>
    <name evidence="2" type="ORF">OO014_06170</name>
</gene>
<organism evidence="2 3">
    <name type="scientific">Intrasporangium calvum</name>
    <dbReference type="NCBI Taxonomy" id="53358"/>
    <lineage>
        <taxon>Bacteria</taxon>
        <taxon>Bacillati</taxon>
        <taxon>Actinomycetota</taxon>
        <taxon>Actinomycetes</taxon>
        <taxon>Micrococcales</taxon>
        <taxon>Intrasporangiaceae</taxon>
        <taxon>Intrasporangium</taxon>
    </lineage>
</organism>
<keyword evidence="3" id="KW-1185">Reference proteome</keyword>
<evidence type="ECO:0000313" key="3">
    <source>
        <dbReference type="Proteomes" id="UP001150259"/>
    </source>
</evidence>
<evidence type="ECO:0000313" key="2">
    <source>
        <dbReference type="EMBL" id="MDC5696838.1"/>
    </source>
</evidence>
<dbReference type="EMBL" id="JAPFQL010000019">
    <property type="protein sequence ID" value="MDC5696838.1"/>
    <property type="molecule type" value="Genomic_DNA"/>
</dbReference>
<reference evidence="2 3" key="1">
    <citation type="submission" date="2022-11" db="EMBL/GenBank/DDBJ databases">
        <title>Anaerobic phenanthrene biodegradation by a DNRA strain PheN6.</title>
        <authorList>
            <person name="Zhang Z."/>
        </authorList>
    </citation>
    <scope>NUCLEOTIDE SEQUENCE [LARGE SCALE GENOMIC DNA]</scope>
    <source>
        <strain evidence="2 3">PheN6</strain>
    </source>
</reference>
<name>A0ABT5GF16_9MICO</name>
<sequence length="144" mass="15553">MIASDTFEGWAAEQLGLTDDDIDVMQLEPVLDVFISRMEDARARGADDPLKTITAKVAGGNSRACTKRMLQQLGFAPAARRALHRLLAGSPSGWPGLLRLFAEQAELTRTQRHYARRQVQIVRSQATGSRNGSSAACSASAVTP</sequence>
<dbReference type="Proteomes" id="UP001150259">
    <property type="component" value="Unassembled WGS sequence"/>
</dbReference>
<comment type="caution">
    <text evidence="2">The sequence shown here is derived from an EMBL/GenBank/DDBJ whole genome shotgun (WGS) entry which is preliminary data.</text>
</comment>